<dbReference type="SUPFAM" id="SSF54427">
    <property type="entry name" value="NTF2-like"/>
    <property type="match status" value="1"/>
</dbReference>
<evidence type="ECO:0000313" key="3">
    <source>
        <dbReference type="Proteomes" id="UP000465361"/>
    </source>
</evidence>
<evidence type="ECO:0000259" key="1">
    <source>
        <dbReference type="Pfam" id="PF13577"/>
    </source>
</evidence>
<name>A0A7I9XXP9_9MYCO</name>
<feature type="domain" description="SnoaL-like" evidence="1">
    <location>
        <begin position="3"/>
        <end position="124"/>
    </location>
</feature>
<organism evidence="2 3">
    <name type="scientific">Mycobacterium botniense</name>
    <dbReference type="NCBI Taxonomy" id="84962"/>
    <lineage>
        <taxon>Bacteria</taxon>
        <taxon>Bacillati</taxon>
        <taxon>Actinomycetota</taxon>
        <taxon>Actinomycetes</taxon>
        <taxon>Mycobacteriales</taxon>
        <taxon>Mycobacteriaceae</taxon>
        <taxon>Mycobacterium</taxon>
    </lineage>
</organism>
<accession>A0A7I9XXP9</accession>
<evidence type="ECO:0000313" key="2">
    <source>
        <dbReference type="EMBL" id="GFG74517.1"/>
    </source>
</evidence>
<proteinExistence type="predicted"/>
<dbReference type="InterPro" id="IPR037401">
    <property type="entry name" value="SnoaL-like"/>
</dbReference>
<dbReference type="Gene3D" id="3.10.450.50">
    <property type="match status" value="1"/>
</dbReference>
<dbReference type="RefSeq" id="WP_163756258.1">
    <property type="nucleotide sequence ID" value="NZ_BLKW01000002.1"/>
</dbReference>
<sequence length="145" mass="16263">MEDDRAHIATVLIRYATGIDRRDWPLFRSCWTAEIDADYDTIGHFSTADEITGAMKKIHTNMGPTYHRMSNFVIAADGDQATVRSYVHAVLMVTADDPNNWVDAIGHYDDVLVRTAEGWRIRSRISRTARILTAGQVPMPIAGQS</sequence>
<dbReference type="InterPro" id="IPR032710">
    <property type="entry name" value="NTF2-like_dom_sf"/>
</dbReference>
<comment type="caution">
    <text evidence="2">The sequence shown here is derived from an EMBL/GenBank/DDBJ whole genome shotgun (WGS) entry which is preliminary data.</text>
</comment>
<dbReference type="AlphaFoldDB" id="A0A7I9XXP9"/>
<gene>
    <name evidence="2" type="ORF">MBOT_18820</name>
</gene>
<dbReference type="EMBL" id="BLKW01000002">
    <property type="protein sequence ID" value="GFG74517.1"/>
    <property type="molecule type" value="Genomic_DNA"/>
</dbReference>
<dbReference type="CDD" id="cd00531">
    <property type="entry name" value="NTF2_like"/>
    <property type="match status" value="1"/>
</dbReference>
<reference evidence="2 3" key="1">
    <citation type="journal article" date="2019" name="Emerg. Microbes Infect.">
        <title>Comprehensive subspecies identification of 175 nontuberculous mycobacteria species based on 7547 genomic profiles.</title>
        <authorList>
            <person name="Matsumoto Y."/>
            <person name="Kinjo T."/>
            <person name="Motooka D."/>
            <person name="Nabeya D."/>
            <person name="Jung N."/>
            <person name="Uechi K."/>
            <person name="Horii T."/>
            <person name="Iida T."/>
            <person name="Fujita J."/>
            <person name="Nakamura S."/>
        </authorList>
    </citation>
    <scope>NUCLEOTIDE SEQUENCE [LARGE SCALE GENOMIC DNA]</scope>
    <source>
        <strain evidence="2 3">JCM 17322</strain>
    </source>
</reference>
<dbReference type="Pfam" id="PF13577">
    <property type="entry name" value="SnoaL_4"/>
    <property type="match status" value="1"/>
</dbReference>
<keyword evidence="3" id="KW-1185">Reference proteome</keyword>
<protein>
    <submittedName>
        <fullName evidence="2">Polyketide cyclase</fullName>
    </submittedName>
</protein>
<dbReference type="Proteomes" id="UP000465361">
    <property type="component" value="Unassembled WGS sequence"/>
</dbReference>